<dbReference type="EMBL" id="JAPEIS010000011">
    <property type="protein sequence ID" value="KAJ8062028.1"/>
    <property type="molecule type" value="Genomic_DNA"/>
</dbReference>
<feature type="region of interest" description="Disordered" evidence="1">
    <location>
        <begin position="364"/>
        <end position="390"/>
    </location>
</feature>
<gene>
    <name evidence="2" type="ORF">OCU04_009809</name>
</gene>
<comment type="caution">
    <text evidence="2">The sequence shown here is derived from an EMBL/GenBank/DDBJ whole genome shotgun (WGS) entry which is preliminary data.</text>
</comment>
<feature type="compositionally biased region" description="Basic and acidic residues" evidence="1">
    <location>
        <begin position="364"/>
        <end position="378"/>
    </location>
</feature>
<evidence type="ECO:0000256" key="1">
    <source>
        <dbReference type="SAM" id="MobiDB-lite"/>
    </source>
</evidence>
<reference evidence="2" key="1">
    <citation type="submission" date="2022-11" db="EMBL/GenBank/DDBJ databases">
        <title>Genome Resource of Sclerotinia nivalis Strain SnTB1, a Plant Pathogen Isolated from American Ginseng.</title>
        <authorList>
            <person name="Fan S."/>
        </authorList>
    </citation>
    <scope>NUCLEOTIDE SEQUENCE</scope>
    <source>
        <strain evidence="2">SnTB1</strain>
    </source>
</reference>
<dbReference type="OrthoDB" id="5424905at2759"/>
<accession>A0A9X0DII0</accession>
<proteinExistence type="predicted"/>
<sequence>MTTVRAIIQMLQAYDEDDTIEELLNDSKFVQEITESIKLLPKAKSILSQIIRNQNLPAKEDTNQVLNSIRKVTNIELPGEVLGIYKECQQNPLRFWSWAGIQLDLTADETKPIEFFFRETYLGINRLETQRIWDTIIWRFFVLFFYDLVKIFGKTYLTISLENKLIDILSSTTSIHDTTTKIQENLRRWIAAGSHYSQLSDSLGYGAPFLLPLSVADSTWEKKLPLKGPIYKSAVEHLESKSFREKSTKLGADALGAEIRESILKPFRWNLSTFERSIQSSSYRHSTNIEDNTYQLEEAFHNHRESGTEAESRTFGIRSTSINALLNPAEPTQSQQLLLVKNLSVAIGSEAGLSGYEQGSTIGEHAEFGSSKGEKRGLESQAEACDSPSKQRRIVPFSGLDLSLSQPTNGITHDQGGAIGNSISERANSGAVMYIAEMAELCKLESILGAYLFNNLQQEKQCEKYTYAIRLHFADCPGGDFKLEIWLCSSIRQAILQVKMGLFEDLRNTLGDYLFEGMKTSNWRKEEEAEGKADCTDAVNIVGDDENDCKMEVMLGFEAGINFHNYCFLS</sequence>
<keyword evidence="3" id="KW-1185">Reference proteome</keyword>
<organism evidence="2 3">
    <name type="scientific">Sclerotinia nivalis</name>
    <dbReference type="NCBI Taxonomy" id="352851"/>
    <lineage>
        <taxon>Eukaryota</taxon>
        <taxon>Fungi</taxon>
        <taxon>Dikarya</taxon>
        <taxon>Ascomycota</taxon>
        <taxon>Pezizomycotina</taxon>
        <taxon>Leotiomycetes</taxon>
        <taxon>Helotiales</taxon>
        <taxon>Sclerotiniaceae</taxon>
        <taxon>Sclerotinia</taxon>
    </lineage>
</organism>
<protein>
    <submittedName>
        <fullName evidence="2">Uncharacterized protein</fullName>
    </submittedName>
</protein>
<name>A0A9X0DII0_9HELO</name>
<dbReference type="AlphaFoldDB" id="A0A9X0DII0"/>
<evidence type="ECO:0000313" key="2">
    <source>
        <dbReference type="EMBL" id="KAJ8062028.1"/>
    </source>
</evidence>
<evidence type="ECO:0000313" key="3">
    <source>
        <dbReference type="Proteomes" id="UP001152300"/>
    </source>
</evidence>
<dbReference type="Proteomes" id="UP001152300">
    <property type="component" value="Unassembled WGS sequence"/>
</dbReference>